<evidence type="ECO:0000256" key="1">
    <source>
        <dbReference type="ARBA" id="ARBA00023015"/>
    </source>
</evidence>
<dbReference type="PANTHER" id="PTHR30136">
    <property type="entry name" value="HELIX-TURN-HELIX TRANSCRIPTIONAL REGULATOR, ICLR FAMILY"/>
    <property type="match status" value="1"/>
</dbReference>
<protein>
    <submittedName>
        <fullName evidence="6">DNA-binding IclR family transcriptional regulator</fullName>
    </submittedName>
</protein>
<reference evidence="6 7" key="1">
    <citation type="submission" date="2020-07" db="EMBL/GenBank/DDBJ databases">
        <title>Sequencing the genomes of 1000 actinobacteria strains.</title>
        <authorList>
            <person name="Klenk H.-P."/>
        </authorList>
    </citation>
    <scope>NUCLEOTIDE SEQUENCE [LARGE SCALE GENOMIC DNA]</scope>
    <source>
        <strain evidence="6 7">DSM 44442</strain>
    </source>
</reference>
<dbReference type="GO" id="GO:0045892">
    <property type="term" value="P:negative regulation of DNA-templated transcription"/>
    <property type="evidence" value="ECO:0007669"/>
    <property type="project" value="TreeGrafter"/>
</dbReference>
<dbReference type="SMART" id="SM00346">
    <property type="entry name" value="HTH_ICLR"/>
    <property type="match status" value="1"/>
</dbReference>
<dbReference type="PROSITE" id="PS51077">
    <property type="entry name" value="HTH_ICLR"/>
    <property type="match status" value="1"/>
</dbReference>
<dbReference type="InterPro" id="IPR050707">
    <property type="entry name" value="HTH_MetabolicPath_Reg"/>
</dbReference>
<evidence type="ECO:0000313" key="7">
    <source>
        <dbReference type="Proteomes" id="UP000572051"/>
    </source>
</evidence>
<evidence type="ECO:0000259" key="4">
    <source>
        <dbReference type="PROSITE" id="PS51077"/>
    </source>
</evidence>
<dbReference type="Pfam" id="PF09339">
    <property type="entry name" value="HTH_IclR"/>
    <property type="match status" value="1"/>
</dbReference>
<dbReference type="PANTHER" id="PTHR30136:SF39">
    <property type="entry name" value="TRANSCRIPTIONAL REGULATORY PROTEIN"/>
    <property type="match status" value="1"/>
</dbReference>
<gene>
    <name evidence="6" type="ORF">HNR10_002894</name>
</gene>
<accession>A0A7Z0JA76</accession>
<feature type="domain" description="IclR-ED" evidence="5">
    <location>
        <begin position="68"/>
        <end position="246"/>
    </location>
</feature>
<feature type="domain" description="HTH iclR-type" evidence="4">
    <location>
        <begin position="7"/>
        <end position="67"/>
    </location>
</feature>
<dbReference type="InterPro" id="IPR029016">
    <property type="entry name" value="GAF-like_dom_sf"/>
</dbReference>
<sequence length="256" mass="27247">MAAVSSVLVIEKAVKLLDCFTPERTHLSVGELHRLTGVPMSTVARLVNTLTTQELLHKDGDSYSIGLRVLTWMAAATAGSDFLEAVNQAAARLRDQTGETAGVYIPRGTTRVAVAVKLSTQSIIFRGYVGQVMPMRAAAAGKVFLAYDRHLLSAVLVEMNEGAGVEFPPELEAQLKLVRQQGWILTEEEREKGLNSIAAPIFDSTGTVVAALTIGGPSFRLNSQSAQEFGPLVAETAASLSDLSGHGSQGNTKRLA</sequence>
<dbReference type="InterPro" id="IPR005471">
    <property type="entry name" value="Tscrpt_reg_IclR_N"/>
</dbReference>
<comment type="caution">
    <text evidence="6">The sequence shown here is derived from an EMBL/GenBank/DDBJ whole genome shotgun (WGS) entry which is preliminary data.</text>
</comment>
<evidence type="ECO:0000313" key="6">
    <source>
        <dbReference type="EMBL" id="NYJ35013.1"/>
    </source>
</evidence>
<dbReference type="RefSeq" id="WP_179823933.1">
    <property type="nucleotide sequence ID" value="NZ_JACCFS010000001.1"/>
</dbReference>
<dbReference type="SUPFAM" id="SSF55781">
    <property type="entry name" value="GAF domain-like"/>
    <property type="match status" value="1"/>
</dbReference>
<dbReference type="Gene3D" id="3.30.450.40">
    <property type="match status" value="1"/>
</dbReference>
<dbReference type="EMBL" id="JACCFS010000001">
    <property type="protein sequence ID" value="NYJ35013.1"/>
    <property type="molecule type" value="Genomic_DNA"/>
</dbReference>
<organism evidence="6 7">
    <name type="scientific">Nocardiopsis aegyptia</name>
    <dbReference type="NCBI Taxonomy" id="220378"/>
    <lineage>
        <taxon>Bacteria</taxon>
        <taxon>Bacillati</taxon>
        <taxon>Actinomycetota</taxon>
        <taxon>Actinomycetes</taxon>
        <taxon>Streptosporangiales</taxon>
        <taxon>Nocardiopsidaceae</taxon>
        <taxon>Nocardiopsis</taxon>
    </lineage>
</organism>
<proteinExistence type="predicted"/>
<evidence type="ECO:0000259" key="5">
    <source>
        <dbReference type="PROSITE" id="PS51078"/>
    </source>
</evidence>
<keyword evidence="1" id="KW-0805">Transcription regulation</keyword>
<dbReference type="InterPro" id="IPR036390">
    <property type="entry name" value="WH_DNA-bd_sf"/>
</dbReference>
<dbReference type="Proteomes" id="UP000572051">
    <property type="component" value="Unassembled WGS sequence"/>
</dbReference>
<keyword evidence="7" id="KW-1185">Reference proteome</keyword>
<dbReference type="Pfam" id="PF01614">
    <property type="entry name" value="IclR_C"/>
    <property type="match status" value="1"/>
</dbReference>
<dbReference type="InterPro" id="IPR036388">
    <property type="entry name" value="WH-like_DNA-bd_sf"/>
</dbReference>
<dbReference type="AlphaFoldDB" id="A0A7Z0JA76"/>
<keyword evidence="3" id="KW-0804">Transcription</keyword>
<dbReference type="InterPro" id="IPR014757">
    <property type="entry name" value="Tscrpt_reg_IclR_C"/>
</dbReference>
<name>A0A7Z0JA76_9ACTN</name>
<dbReference type="Gene3D" id="1.10.10.10">
    <property type="entry name" value="Winged helix-like DNA-binding domain superfamily/Winged helix DNA-binding domain"/>
    <property type="match status" value="1"/>
</dbReference>
<dbReference type="GO" id="GO:0003677">
    <property type="term" value="F:DNA binding"/>
    <property type="evidence" value="ECO:0007669"/>
    <property type="project" value="UniProtKB-KW"/>
</dbReference>
<dbReference type="GO" id="GO:0003700">
    <property type="term" value="F:DNA-binding transcription factor activity"/>
    <property type="evidence" value="ECO:0007669"/>
    <property type="project" value="TreeGrafter"/>
</dbReference>
<keyword evidence="2 6" id="KW-0238">DNA-binding</keyword>
<dbReference type="PROSITE" id="PS51078">
    <property type="entry name" value="ICLR_ED"/>
    <property type="match status" value="1"/>
</dbReference>
<evidence type="ECO:0000256" key="3">
    <source>
        <dbReference type="ARBA" id="ARBA00023163"/>
    </source>
</evidence>
<dbReference type="SUPFAM" id="SSF46785">
    <property type="entry name" value="Winged helix' DNA-binding domain"/>
    <property type="match status" value="1"/>
</dbReference>
<evidence type="ECO:0000256" key="2">
    <source>
        <dbReference type="ARBA" id="ARBA00023125"/>
    </source>
</evidence>